<gene>
    <name evidence="1" type="ORF">WKI47_08875</name>
</gene>
<sequence length="219" mass="25568">MLLTQELVWFKSGVIAFIGSALFFAFSTWGLNEKAKWILKHQYGMGTIKGIWRTPEYENLQADLLKDYLNEHHLYTDEKLKLLIEGYENETRKNKYPVLLNSGIVISLSVPLWIQYVTFIFRSVTTLEEATRVLINGIIFVLIVIALIGFTKWFFGEFHEAFLFGEKAHRKTLIEKLQDARLRYRKEKAADNEIAPIANLRRIRGSSSPRILRTSRKKR</sequence>
<comment type="caution">
    <text evidence="1">The sequence shown here is derived from an EMBL/GenBank/DDBJ whole genome shotgun (WGS) entry which is preliminary data.</text>
</comment>
<protein>
    <submittedName>
        <fullName evidence="1">Uncharacterized protein</fullName>
    </submittedName>
</protein>
<reference evidence="1" key="1">
    <citation type="submission" date="2024-03" db="EMBL/GenBank/DDBJ databases">
        <title>Whole genome sequecning of epiphytes from Marcgravia umbellata leaves.</title>
        <authorList>
            <person name="Kumar G."/>
            <person name="Savka M.A."/>
        </authorList>
    </citation>
    <scope>NUCLEOTIDE SEQUENCE</scope>
    <source>
        <strain evidence="1">RIT_BL5</strain>
    </source>
</reference>
<proteinExistence type="predicted"/>
<accession>A0ACC6PAQ0</accession>
<evidence type="ECO:0000313" key="1">
    <source>
        <dbReference type="EMBL" id="MEJ8304009.1"/>
    </source>
</evidence>
<evidence type="ECO:0000313" key="2">
    <source>
        <dbReference type="Proteomes" id="UP001380953"/>
    </source>
</evidence>
<name>A0ACC6PAQ0_9BACL</name>
<organism evidence="1 2">
    <name type="scientific">Saccharibacillus sacchari</name>
    <dbReference type="NCBI Taxonomy" id="456493"/>
    <lineage>
        <taxon>Bacteria</taxon>
        <taxon>Bacillati</taxon>
        <taxon>Bacillota</taxon>
        <taxon>Bacilli</taxon>
        <taxon>Bacillales</taxon>
        <taxon>Paenibacillaceae</taxon>
        <taxon>Saccharibacillus</taxon>
    </lineage>
</organism>
<dbReference type="EMBL" id="JBBKAR010000031">
    <property type="protein sequence ID" value="MEJ8304009.1"/>
    <property type="molecule type" value="Genomic_DNA"/>
</dbReference>
<dbReference type="Proteomes" id="UP001380953">
    <property type="component" value="Unassembled WGS sequence"/>
</dbReference>
<keyword evidence="2" id="KW-1185">Reference proteome</keyword>